<evidence type="ECO:0000259" key="14">
    <source>
        <dbReference type="Pfam" id="PF01514"/>
    </source>
</evidence>
<evidence type="ECO:0000256" key="1">
    <source>
        <dbReference type="ARBA" id="ARBA00003820"/>
    </source>
</evidence>
<organism evidence="16 17">
    <name type="scientific">Shewanella sairae</name>
    <dbReference type="NCBI Taxonomy" id="190310"/>
    <lineage>
        <taxon>Bacteria</taxon>
        <taxon>Pseudomonadati</taxon>
        <taxon>Pseudomonadota</taxon>
        <taxon>Gammaproteobacteria</taxon>
        <taxon>Alteromonadales</taxon>
        <taxon>Shewanellaceae</taxon>
        <taxon>Shewanella</taxon>
    </lineage>
</organism>
<reference evidence="16" key="1">
    <citation type="submission" date="2021-05" db="EMBL/GenBank/DDBJ databases">
        <title>Molecular characterization for Shewanella algae harboring chromosomal blaOXA-55-like strains isolated from clinical and environment sample.</title>
        <authorList>
            <person name="Ohama Y."/>
            <person name="Aoki K."/>
            <person name="Harada S."/>
            <person name="Moriya K."/>
            <person name="Ishii Y."/>
            <person name="Tateda K."/>
        </authorList>
    </citation>
    <scope>NUCLEOTIDE SEQUENCE</scope>
    <source>
        <strain evidence="16">JCM 11563</strain>
    </source>
</reference>
<dbReference type="EMBL" id="BPEY01000061">
    <property type="protein sequence ID" value="GIU48724.1"/>
    <property type="molecule type" value="Genomic_DNA"/>
</dbReference>
<dbReference type="PANTHER" id="PTHR30046">
    <property type="entry name" value="FLAGELLAR M-RING PROTEIN"/>
    <property type="match status" value="1"/>
</dbReference>
<keyword evidence="8 13" id="KW-1133">Transmembrane helix</keyword>
<dbReference type="PRINTS" id="PR01009">
    <property type="entry name" value="FLGMRINGFLIF"/>
</dbReference>
<comment type="subcellular location">
    <subcellularLocation>
        <location evidence="2 12">Bacterial flagellum basal body</location>
    </subcellularLocation>
    <subcellularLocation>
        <location evidence="3">Cell membrane</location>
        <topology evidence="3">Multi-pass membrane protein</topology>
    </subcellularLocation>
</comment>
<evidence type="ECO:0000256" key="9">
    <source>
        <dbReference type="ARBA" id="ARBA00023136"/>
    </source>
</evidence>
<keyword evidence="16" id="KW-0282">Flagellum</keyword>
<comment type="function">
    <text evidence="1 12">The M ring may be actively involved in energy transduction.</text>
</comment>
<dbReference type="InterPro" id="IPR000067">
    <property type="entry name" value="FlgMring_FliF"/>
</dbReference>
<keyword evidence="6" id="KW-1003">Cell membrane</keyword>
<dbReference type="InterPro" id="IPR043427">
    <property type="entry name" value="YscJ/FliF"/>
</dbReference>
<accession>A0ABQ4PLA6</accession>
<protein>
    <recommendedName>
        <fullName evidence="5 12">Flagellar M-ring protein</fullName>
    </recommendedName>
</protein>
<evidence type="ECO:0000256" key="6">
    <source>
        <dbReference type="ARBA" id="ARBA00022475"/>
    </source>
</evidence>
<dbReference type="Pfam" id="PF01514">
    <property type="entry name" value="YscJ_FliF"/>
    <property type="match status" value="1"/>
</dbReference>
<proteinExistence type="inferred from homology"/>
<feature type="domain" description="Flagellar M-ring C-terminal" evidence="15">
    <location>
        <begin position="269"/>
        <end position="421"/>
    </location>
</feature>
<keyword evidence="9 13" id="KW-0472">Membrane</keyword>
<dbReference type="PIRSF" id="PIRSF004862">
    <property type="entry name" value="FliF"/>
    <property type="match status" value="1"/>
</dbReference>
<keyword evidence="10 12" id="KW-0975">Bacterial flagellum</keyword>
<evidence type="ECO:0000256" key="8">
    <source>
        <dbReference type="ARBA" id="ARBA00022989"/>
    </source>
</evidence>
<comment type="subunit">
    <text evidence="11">The basal body constitutes a major portion of the flagellar organelle and consists of four rings (L,P,S, and M) mounted on a central rod. The M ring is integral to the inner membrane of the cell and may be connected to the flagellar rod via the S ring. The S (supramembrane ring) lies just distal to the M ring. The L and P rings lie in the outer membrane and the periplasmic space, respectively.</text>
</comment>
<keyword evidence="7 13" id="KW-0812">Transmembrane</keyword>
<feature type="transmembrane region" description="Helical" evidence="13">
    <location>
        <begin position="38"/>
        <end position="57"/>
    </location>
</feature>
<evidence type="ECO:0000256" key="10">
    <source>
        <dbReference type="ARBA" id="ARBA00023143"/>
    </source>
</evidence>
<dbReference type="InterPro" id="IPR006182">
    <property type="entry name" value="FliF_N_dom"/>
</dbReference>
<evidence type="ECO:0000313" key="17">
    <source>
        <dbReference type="Proteomes" id="UP000887104"/>
    </source>
</evidence>
<evidence type="ECO:0000256" key="12">
    <source>
        <dbReference type="PIRNR" id="PIRNR004862"/>
    </source>
</evidence>
<keyword evidence="17" id="KW-1185">Reference proteome</keyword>
<comment type="caution">
    <text evidence="16">The sequence shown here is derived from an EMBL/GenBank/DDBJ whole genome shotgun (WGS) entry which is preliminary data.</text>
</comment>
<evidence type="ECO:0000256" key="4">
    <source>
        <dbReference type="ARBA" id="ARBA00007971"/>
    </source>
</evidence>
<dbReference type="Proteomes" id="UP000887104">
    <property type="component" value="Unassembled WGS sequence"/>
</dbReference>
<dbReference type="NCBIfam" id="TIGR00206">
    <property type="entry name" value="fliF"/>
    <property type="match status" value="1"/>
</dbReference>
<evidence type="ECO:0000256" key="3">
    <source>
        <dbReference type="ARBA" id="ARBA00004651"/>
    </source>
</evidence>
<evidence type="ECO:0000256" key="7">
    <source>
        <dbReference type="ARBA" id="ARBA00022692"/>
    </source>
</evidence>
<feature type="transmembrane region" description="Helical" evidence="13">
    <location>
        <begin position="443"/>
        <end position="461"/>
    </location>
</feature>
<evidence type="ECO:0000256" key="2">
    <source>
        <dbReference type="ARBA" id="ARBA00004117"/>
    </source>
</evidence>
<comment type="similarity">
    <text evidence="4 12">Belongs to the FliF family.</text>
</comment>
<dbReference type="InterPro" id="IPR013556">
    <property type="entry name" value="Flag_M-ring_C"/>
</dbReference>
<dbReference type="Pfam" id="PF08345">
    <property type="entry name" value="YscJ_FliF_C"/>
    <property type="match status" value="1"/>
</dbReference>
<sequence>MPTTLTQTSPAVTNVGSSNPLNTLKSKWQQFNQGDRQVAVLAVLAIVAACVIVMMLWSASLGYRPLYGNQEGVETSQIIEVLEAEGISYRIDANTGLILVTEDKLGPARMLLAARGVKAKVPSGMESLGSSNIGTSQFMEQAKYRYSLEGELSRTIMALKAVKTARVHLAIPKKTLFIRQQPELPSASVMLELYAGSNIQPEQIESIVNLVAGSVTGMTPERVQVVDQEGNHLSSTISVNKDITQARDRQLKYTQELEQNLINRASSMLLPILGQDHFQVQVAARVNFNQVEETQESLDPVAVVTKENLTSNETNSDMALGIPGALSNQPPAAAGAEENNARRNLNSQETRQFDTGRSVRHTRYQQMQLESLSVSVLIDKKSAGEAGWTQPQLDQLSTMVQDAIGYSVARGDKFSINSFDFAPVQITEFEPMPWWQGESYQTYLRYFIGALLGLAMIFFVLRPLVKHLTTTVEHNLKNSNETALPAPSPDAAAIQLEANNSAQVTADQLIGLNQNKNEIDWSGDSSLPEASSPLAVKMEHLSLLANQEPARVAEVIAHWIGDTDNEQH</sequence>
<evidence type="ECO:0000256" key="11">
    <source>
        <dbReference type="ARBA" id="ARBA00025936"/>
    </source>
</evidence>
<evidence type="ECO:0000259" key="15">
    <source>
        <dbReference type="Pfam" id="PF08345"/>
    </source>
</evidence>
<dbReference type="Gene3D" id="3.30.300.30">
    <property type="match status" value="1"/>
</dbReference>
<evidence type="ECO:0000256" key="13">
    <source>
        <dbReference type="SAM" id="Phobius"/>
    </source>
</evidence>
<dbReference type="InterPro" id="IPR045851">
    <property type="entry name" value="AMP-bd_C_sf"/>
</dbReference>
<name>A0ABQ4PLA6_9GAMM</name>
<keyword evidence="16" id="KW-0966">Cell projection</keyword>
<evidence type="ECO:0000313" key="16">
    <source>
        <dbReference type="EMBL" id="GIU48724.1"/>
    </source>
</evidence>
<dbReference type="PANTHER" id="PTHR30046:SF0">
    <property type="entry name" value="FLAGELLAR M-RING PROTEIN"/>
    <property type="match status" value="1"/>
</dbReference>
<evidence type="ECO:0000256" key="5">
    <source>
        <dbReference type="ARBA" id="ARBA00017949"/>
    </source>
</evidence>
<feature type="domain" description="Flagellar M-ring N-terminal" evidence="14">
    <location>
        <begin position="62"/>
        <end position="234"/>
    </location>
</feature>
<dbReference type="RefSeq" id="WP_220782049.1">
    <property type="nucleotide sequence ID" value="NZ_BPEY01000061.1"/>
</dbReference>
<keyword evidence="16" id="KW-0969">Cilium</keyword>
<gene>
    <name evidence="16" type="ORF">TUM4438_30740</name>
</gene>